<keyword evidence="1 3" id="KW-0853">WD repeat</keyword>
<dbReference type="InterPro" id="IPR036322">
    <property type="entry name" value="WD40_repeat_dom_sf"/>
</dbReference>
<dbReference type="GO" id="GO:0005634">
    <property type="term" value="C:nucleus"/>
    <property type="evidence" value="ECO:0007669"/>
    <property type="project" value="TreeGrafter"/>
</dbReference>
<reference evidence="4" key="1">
    <citation type="submission" date="2022-08" db="UniProtKB">
        <authorList>
            <consortium name="EnsemblMetazoa"/>
        </authorList>
    </citation>
    <scope>IDENTIFICATION</scope>
    <source>
        <strain evidence="4">05x7-T-G4-1.051#20</strain>
    </source>
</reference>
<proteinExistence type="predicted"/>
<evidence type="ECO:0000313" key="4">
    <source>
        <dbReference type="EnsemblMetazoa" id="G1784.3:cds"/>
    </source>
</evidence>
<dbReference type="PANTHER" id="PTHR22838">
    <property type="entry name" value="WD REPEAT PROTEIN 26-RELATED"/>
    <property type="match status" value="1"/>
</dbReference>
<feature type="repeat" description="WD" evidence="3">
    <location>
        <begin position="41"/>
        <end position="73"/>
    </location>
</feature>
<evidence type="ECO:0000256" key="2">
    <source>
        <dbReference type="ARBA" id="ARBA00022737"/>
    </source>
</evidence>
<dbReference type="EnsemblMetazoa" id="G1784.3">
    <property type="protein sequence ID" value="G1784.3:cds"/>
    <property type="gene ID" value="G1784"/>
</dbReference>
<dbReference type="Proteomes" id="UP000005408">
    <property type="component" value="Unassembled WGS sequence"/>
</dbReference>
<dbReference type="InterPro" id="IPR001680">
    <property type="entry name" value="WD40_rpt"/>
</dbReference>
<keyword evidence="5" id="KW-1185">Reference proteome</keyword>
<sequence>MYLHLYSFIYFHIHFAVSGSEDMCVYFFDIGKDSKPCVNKLLGHSAPVLDVCFNCDESLLASCDEQGLVIIWKREGKQGAL</sequence>
<accession>A0A8W8JA51</accession>
<dbReference type="SMART" id="SM00320">
    <property type="entry name" value="WD40"/>
    <property type="match status" value="1"/>
</dbReference>
<dbReference type="AlphaFoldDB" id="A0A8W8JA51"/>
<dbReference type="SUPFAM" id="SSF50978">
    <property type="entry name" value="WD40 repeat-like"/>
    <property type="match status" value="1"/>
</dbReference>
<evidence type="ECO:0000313" key="5">
    <source>
        <dbReference type="Proteomes" id="UP000005408"/>
    </source>
</evidence>
<dbReference type="PROSITE" id="PS50294">
    <property type="entry name" value="WD_REPEATS_REGION"/>
    <property type="match status" value="1"/>
</dbReference>
<dbReference type="Pfam" id="PF00400">
    <property type="entry name" value="WD40"/>
    <property type="match status" value="1"/>
</dbReference>
<name>A0A8W8JA51_MAGGI</name>
<dbReference type="InterPro" id="IPR051350">
    <property type="entry name" value="WD_repeat-ST_regulator"/>
</dbReference>
<evidence type="ECO:0000256" key="3">
    <source>
        <dbReference type="PROSITE-ProRule" id="PRU00221"/>
    </source>
</evidence>
<protein>
    <submittedName>
        <fullName evidence="4">Uncharacterized protein</fullName>
    </submittedName>
</protein>
<organism evidence="4 5">
    <name type="scientific">Magallana gigas</name>
    <name type="common">Pacific oyster</name>
    <name type="synonym">Crassostrea gigas</name>
    <dbReference type="NCBI Taxonomy" id="29159"/>
    <lineage>
        <taxon>Eukaryota</taxon>
        <taxon>Metazoa</taxon>
        <taxon>Spiralia</taxon>
        <taxon>Lophotrochozoa</taxon>
        <taxon>Mollusca</taxon>
        <taxon>Bivalvia</taxon>
        <taxon>Autobranchia</taxon>
        <taxon>Pteriomorphia</taxon>
        <taxon>Ostreida</taxon>
        <taxon>Ostreoidea</taxon>
        <taxon>Ostreidae</taxon>
        <taxon>Magallana</taxon>
    </lineage>
</organism>
<keyword evidence="2" id="KW-0677">Repeat</keyword>
<dbReference type="PROSITE" id="PS50082">
    <property type="entry name" value="WD_REPEATS_2"/>
    <property type="match status" value="1"/>
</dbReference>
<dbReference type="InterPro" id="IPR015943">
    <property type="entry name" value="WD40/YVTN_repeat-like_dom_sf"/>
</dbReference>
<evidence type="ECO:0000256" key="1">
    <source>
        <dbReference type="ARBA" id="ARBA00022574"/>
    </source>
</evidence>
<dbReference type="GO" id="GO:1990841">
    <property type="term" value="F:promoter-specific chromatin binding"/>
    <property type="evidence" value="ECO:0007669"/>
    <property type="project" value="TreeGrafter"/>
</dbReference>
<dbReference type="Gene3D" id="2.130.10.10">
    <property type="entry name" value="YVTN repeat-like/Quinoprotein amine dehydrogenase"/>
    <property type="match status" value="1"/>
</dbReference>
<dbReference type="PANTHER" id="PTHR22838:SF4">
    <property type="entry name" value="WD REPEAT-CONTAINING PROTEIN 13"/>
    <property type="match status" value="1"/>
</dbReference>